<dbReference type="Proteomes" id="UP000008177">
    <property type="component" value="Unplaced contigs"/>
</dbReference>
<evidence type="ECO:0000313" key="2">
    <source>
        <dbReference type="EMBL" id="CCD44552.1"/>
    </source>
</evidence>
<proteinExistence type="predicted"/>
<dbReference type="AlphaFoldDB" id="G2XVN2"/>
<sequence length="136" mass="14880">MSHLKNIFNSSQYLCSVCPFENKSPELDYSSSPDTSREAELLSWLLDNPAVREAAQPIATINTSENGDGIDRIDHARKTAPKTSGANTHRSTRNGGVSTPNEPARKVEKGGDLAGKRDGFCLRDTLSSFKSKVTRR</sequence>
<dbReference type="EMBL" id="FQ790271">
    <property type="protein sequence ID" value="CCD44552.1"/>
    <property type="molecule type" value="Genomic_DNA"/>
</dbReference>
<evidence type="ECO:0000256" key="1">
    <source>
        <dbReference type="SAM" id="MobiDB-lite"/>
    </source>
</evidence>
<accession>G2XVN2</accession>
<dbReference type="HOGENOM" id="CLU_1875115_0_0_1"/>
<organism evidence="2 3">
    <name type="scientific">Botryotinia fuckeliana (strain T4)</name>
    <name type="common">Noble rot fungus</name>
    <name type="synonym">Botrytis cinerea</name>
    <dbReference type="NCBI Taxonomy" id="999810"/>
    <lineage>
        <taxon>Eukaryota</taxon>
        <taxon>Fungi</taxon>
        <taxon>Dikarya</taxon>
        <taxon>Ascomycota</taxon>
        <taxon>Pezizomycotina</taxon>
        <taxon>Leotiomycetes</taxon>
        <taxon>Helotiales</taxon>
        <taxon>Sclerotiniaceae</taxon>
        <taxon>Botrytis</taxon>
    </lineage>
</organism>
<evidence type="ECO:0000313" key="3">
    <source>
        <dbReference type="Proteomes" id="UP000008177"/>
    </source>
</evidence>
<protein>
    <submittedName>
        <fullName evidence="2">Uncharacterized protein</fullName>
    </submittedName>
</protein>
<feature type="region of interest" description="Disordered" evidence="1">
    <location>
        <begin position="61"/>
        <end position="114"/>
    </location>
</feature>
<feature type="compositionally biased region" description="Basic and acidic residues" evidence="1">
    <location>
        <begin position="103"/>
        <end position="114"/>
    </location>
</feature>
<gene>
    <name evidence="2" type="ORF">BofuT4_P054530.1</name>
</gene>
<feature type="compositionally biased region" description="Polar residues" evidence="1">
    <location>
        <begin position="81"/>
        <end position="101"/>
    </location>
</feature>
<name>G2XVN2_BOTF4</name>
<reference evidence="3" key="1">
    <citation type="journal article" date="2011" name="PLoS Genet.">
        <title>Genomic analysis of the necrotrophic fungal pathogens Sclerotinia sclerotiorum and Botrytis cinerea.</title>
        <authorList>
            <person name="Amselem J."/>
            <person name="Cuomo C.A."/>
            <person name="van Kan J.A."/>
            <person name="Viaud M."/>
            <person name="Benito E.P."/>
            <person name="Couloux A."/>
            <person name="Coutinho P.M."/>
            <person name="de Vries R.P."/>
            <person name="Dyer P.S."/>
            <person name="Fillinger S."/>
            <person name="Fournier E."/>
            <person name="Gout L."/>
            <person name="Hahn M."/>
            <person name="Kohn L."/>
            <person name="Lapalu N."/>
            <person name="Plummer K.M."/>
            <person name="Pradier J.M."/>
            <person name="Quevillon E."/>
            <person name="Sharon A."/>
            <person name="Simon A."/>
            <person name="ten Have A."/>
            <person name="Tudzynski B."/>
            <person name="Tudzynski P."/>
            <person name="Wincker P."/>
            <person name="Andrew M."/>
            <person name="Anthouard V."/>
            <person name="Beever R.E."/>
            <person name="Beffa R."/>
            <person name="Benoit I."/>
            <person name="Bouzid O."/>
            <person name="Brault B."/>
            <person name="Chen Z."/>
            <person name="Choquer M."/>
            <person name="Collemare J."/>
            <person name="Cotton P."/>
            <person name="Danchin E.G."/>
            <person name="Da Silva C."/>
            <person name="Gautier A."/>
            <person name="Giraud C."/>
            <person name="Giraud T."/>
            <person name="Gonzalez C."/>
            <person name="Grossetete S."/>
            <person name="Guldener U."/>
            <person name="Henrissat B."/>
            <person name="Howlett B.J."/>
            <person name="Kodira C."/>
            <person name="Kretschmer M."/>
            <person name="Lappartient A."/>
            <person name="Leroch M."/>
            <person name="Levis C."/>
            <person name="Mauceli E."/>
            <person name="Neuveglise C."/>
            <person name="Oeser B."/>
            <person name="Pearson M."/>
            <person name="Poulain J."/>
            <person name="Poussereau N."/>
            <person name="Quesneville H."/>
            <person name="Rascle C."/>
            <person name="Schumacher J."/>
            <person name="Segurens B."/>
            <person name="Sexton A."/>
            <person name="Silva E."/>
            <person name="Sirven C."/>
            <person name="Soanes D.M."/>
            <person name="Talbot N.J."/>
            <person name="Templeton M."/>
            <person name="Yandava C."/>
            <person name="Yarden O."/>
            <person name="Zeng Q."/>
            <person name="Rollins J.A."/>
            <person name="Lebrun M.H."/>
            <person name="Dickman M."/>
        </authorList>
    </citation>
    <scope>NUCLEOTIDE SEQUENCE [LARGE SCALE GENOMIC DNA]</scope>
    <source>
        <strain evidence="3">T4</strain>
    </source>
</reference>
<dbReference type="InParanoid" id="G2XVN2"/>